<gene>
    <name evidence="1" type="ORF">NEF87_003762</name>
</gene>
<name>A0ABY6HVD2_9ARCH</name>
<reference evidence="1" key="1">
    <citation type="submission" date="2022-09" db="EMBL/GenBank/DDBJ databases">
        <title>Actin cytoskeleton and complex cell architecture in an #Asgard archaeon.</title>
        <authorList>
            <person name="Ponce Toledo R.I."/>
            <person name="Schleper C."/>
            <person name="Rodrigues Oliveira T."/>
            <person name="Wollweber F."/>
            <person name="Xu J."/>
            <person name="Rittmann S."/>
            <person name="Klingl A."/>
            <person name="Pilhofer M."/>
        </authorList>
    </citation>
    <scope>NUCLEOTIDE SEQUENCE</scope>
    <source>
        <strain evidence="1">B-35</strain>
    </source>
</reference>
<keyword evidence="2" id="KW-1185">Reference proteome</keyword>
<proteinExistence type="predicted"/>
<sequence>MLVKEDLEQETFHLLYQHLNQINLLGQIYSRAISKMASDEISDEIYYKIQSLEIFMDLIIIAISEHPLEFPLDISQKIDLKQEKFTNLQEQIRPIKKMQNHSLTTIEHILEYILQNSRQNYKEYSQFLSWEQLVSFVFGTDISDKTKGAKKIEQVNIKEQILYNNLQGPLINEISQKYDGIIAYTMSLLTMISTTDYSDEFNGRLNKILEKLGSSTQITLLQNRLLKTMKHRDTKDKDIKNIHQNLIEDCKSPSMNCEIEKIERIFGELHFPIIDLENRQLPPLKDIENFSDIFTSENLLTYFRKLKIFWNEYNEIFQELQATLKDLLDFFNSIIKTTNKITADLFSRGFQASIPLHDIETCERAGIHIKNIAATSSNHKTQVSDKSNDMKLKLLRKMEKEWKNLEKILKKKSMEEDTVTNIGADDKIFSEFLIFFQGAFIRLNQNKVFSGYREEVNIASRILYSIVNVEKNVLDLLKPIENLRFNTENRDEYKPIIYALRQYIEKSKSLIDFIILVSNLAKQLWQLNREYVMLIGEDTEFILSPEKIEDLIKEIPVIIKREFQQRLITSEKRKEKQNYYIELMESISKLKEIPIQQRMWLLPCSENDFDSCVDLS</sequence>
<dbReference type="EMBL" id="CP104013">
    <property type="protein sequence ID" value="UYP47477.1"/>
    <property type="molecule type" value="Genomic_DNA"/>
</dbReference>
<protein>
    <submittedName>
        <fullName evidence="1">Uncharacterized protein</fullName>
    </submittedName>
</protein>
<dbReference type="Proteomes" id="UP001208689">
    <property type="component" value="Chromosome"/>
</dbReference>
<accession>A0ABY6HVD2</accession>
<evidence type="ECO:0000313" key="2">
    <source>
        <dbReference type="Proteomes" id="UP001208689"/>
    </source>
</evidence>
<organism evidence="1 2">
    <name type="scientific">Candidatus Lokiarchaeum ossiferum</name>
    <dbReference type="NCBI Taxonomy" id="2951803"/>
    <lineage>
        <taxon>Archaea</taxon>
        <taxon>Promethearchaeati</taxon>
        <taxon>Promethearchaeota</taxon>
        <taxon>Promethearchaeia</taxon>
        <taxon>Promethearchaeales</taxon>
        <taxon>Promethearchaeaceae</taxon>
        <taxon>Candidatus Lokiarchaeum</taxon>
    </lineage>
</organism>
<evidence type="ECO:0000313" key="1">
    <source>
        <dbReference type="EMBL" id="UYP47477.1"/>
    </source>
</evidence>